<keyword evidence="2" id="KW-0732">Signal</keyword>
<sequence length="327" mass="35893">MLANSLLLTAAAAAAAATAWLLDNNVSAAAVGARMTLLSKMRMADLESSAGGYAYNQQPGLPLSYVRYTNHGSGRYYRAPAPPAPVYYAVVGSPAPVAPAVSETALSHEPVLLAHATTTTKHEIAPYAARQPYPRDGFINYGVGQLAKYAQPLKPPKPAAQLHGAETENKKGHSDVAGNYGRREGATWGEKGSSYGHTSYRKKGQKTSGFRKAYHKDEYKKDTDFYDESHKEGRFDKHSAADGRYNAAMGSFKESGRRESESDRESNGKKGYHDEGRKENHERGYDREEGEDSFRANHDSYESDEDAHLTKKHEYDKSGEHRQLAAS</sequence>
<dbReference type="OMA" id="RYTNHGS"/>
<reference evidence="3 4" key="1">
    <citation type="journal article" date="2010" name="Science">
        <title>Genomic comparison of the ants Camponotus floridanus and Harpegnathos saltator.</title>
        <authorList>
            <person name="Bonasio R."/>
            <person name="Zhang G."/>
            <person name="Ye C."/>
            <person name="Mutti N.S."/>
            <person name="Fang X."/>
            <person name="Qin N."/>
            <person name="Donahue G."/>
            <person name="Yang P."/>
            <person name="Li Q."/>
            <person name="Li C."/>
            <person name="Zhang P."/>
            <person name="Huang Z."/>
            <person name="Berger S.L."/>
            <person name="Reinberg D."/>
            <person name="Wang J."/>
            <person name="Liebig J."/>
        </authorList>
    </citation>
    <scope>NUCLEOTIDE SEQUENCE [LARGE SCALE GENOMIC DNA]</scope>
    <source>
        <strain evidence="3 4">R22 G/1</strain>
    </source>
</reference>
<dbReference type="Proteomes" id="UP000008237">
    <property type="component" value="Unassembled WGS sequence"/>
</dbReference>
<proteinExistence type="predicted"/>
<dbReference type="InterPro" id="IPR031959">
    <property type="entry name" value="DUF4779"/>
</dbReference>
<name>E2BA85_HARSA</name>
<dbReference type="InParanoid" id="E2BA85"/>
<evidence type="ECO:0000256" key="2">
    <source>
        <dbReference type="SAM" id="SignalP"/>
    </source>
</evidence>
<feature type="region of interest" description="Disordered" evidence="1">
    <location>
        <begin position="251"/>
        <end position="327"/>
    </location>
</feature>
<feature type="region of interest" description="Disordered" evidence="1">
    <location>
        <begin position="153"/>
        <end position="213"/>
    </location>
</feature>
<evidence type="ECO:0000256" key="1">
    <source>
        <dbReference type="SAM" id="MobiDB-lite"/>
    </source>
</evidence>
<feature type="compositionally biased region" description="Basic and acidic residues" evidence="1">
    <location>
        <begin position="165"/>
        <end position="174"/>
    </location>
</feature>
<feature type="signal peptide" evidence="2">
    <location>
        <begin position="1"/>
        <end position="16"/>
    </location>
</feature>
<keyword evidence="4" id="KW-1185">Reference proteome</keyword>
<dbReference type="AlphaFoldDB" id="E2BA85"/>
<organism evidence="4">
    <name type="scientific">Harpegnathos saltator</name>
    <name type="common">Jerdon's jumping ant</name>
    <dbReference type="NCBI Taxonomy" id="610380"/>
    <lineage>
        <taxon>Eukaryota</taxon>
        <taxon>Metazoa</taxon>
        <taxon>Ecdysozoa</taxon>
        <taxon>Arthropoda</taxon>
        <taxon>Hexapoda</taxon>
        <taxon>Insecta</taxon>
        <taxon>Pterygota</taxon>
        <taxon>Neoptera</taxon>
        <taxon>Endopterygota</taxon>
        <taxon>Hymenoptera</taxon>
        <taxon>Apocrita</taxon>
        <taxon>Aculeata</taxon>
        <taxon>Formicoidea</taxon>
        <taxon>Formicidae</taxon>
        <taxon>Ponerinae</taxon>
        <taxon>Ponerini</taxon>
        <taxon>Harpegnathos</taxon>
    </lineage>
</organism>
<gene>
    <name evidence="3" type="ORF">EAI_17576</name>
</gene>
<feature type="compositionally biased region" description="Basic and acidic residues" evidence="1">
    <location>
        <begin position="254"/>
        <end position="327"/>
    </location>
</feature>
<evidence type="ECO:0000313" key="4">
    <source>
        <dbReference type="Proteomes" id="UP000008237"/>
    </source>
</evidence>
<protein>
    <submittedName>
        <fullName evidence="3">Uncharacterized protein</fullName>
    </submittedName>
</protein>
<feature type="chain" id="PRO_5003157203" evidence="2">
    <location>
        <begin position="17"/>
        <end position="327"/>
    </location>
</feature>
<accession>E2BA85</accession>
<dbReference type="EMBL" id="GL446691">
    <property type="protein sequence ID" value="EFN87383.1"/>
    <property type="molecule type" value="Genomic_DNA"/>
</dbReference>
<dbReference type="Pfam" id="PF16009">
    <property type="entry name" value="DUF4779"/>
    <property type="match status" value="1"/>
</dbReference>
<evidence type="ECO:0000313" key="3">
    <source>
        <dbReference type="EMBL" id="EFN87383.1"/>
    </source>
</evidence>